<proteinExistence type="predicted"/>
<keyword evidence="1" id="KW-0472">Membrane</keyword>
<evidence type="ECO:0000313" key="4">
    <source>
        <dbReference type="Proteomes" id="UP001163046"/>
    </source>
</evidence>
<evidence type="ECO:0000256" key="1">
    <source>
        <dbReference type="SAM" id="Phobius"/>
    </source>
</evidence>
<feature type="transmembrane region" description="Helical" evidence="1">
    <location>
        <begin position="45"/>
        <end position="66"/>
    </location>
</feature>
<gene>
    <name evidence="3" type="primary">ABHD16A_6</name>
    <name evidence="3" type="ORF">OS493_039717</name>
</gene>
<keyword evidence="1" id="KW-1133">Transmembrane helix</keyword>
<name>A0A9W9YWI6_9CNID</name>
<dbReference type="AlphaFoldDB" id="A0A9W9YWI6"/>
<keyword evidence="4" id="KW-1185">Reference proteome</keyword>
<dbReference type="Pfam" id="PF22990">
    <property type="entry name" value="ABHD16_N"/>
    <property type="match status" value="1"/>
</dbReference>
<dbReference type="OrthoDB" id="6412627at2759"/>
<reference evidence="3" key="1">
    <citation type="submission" date="2023-01" db="EMBL/GenBank/DDBJ databases">
        <title>Genome assembly of the deep-sea coral Lophelia pertusa.</title>
        <authorList>
            <person name="Herrera S."/>
            <person name="Cordes E."/>
        </authorList>
    </citation>
    <scope>NUCLEOTIDE SEQUENCE</scope>
    <source>
        <strain evidence="3">USNM1676648</strain>
        <tissue evidence="3">Polyp</tissue>
    </source>
</reference>
<sequence>MDWNSVAQELYVRLVCLFIHFLANCTCSGILPLRKGLLSHAGLVSLSRFIGTGLMFVLGALCIRGYGRFKNQDYRIFLALLEETKIKQQ</sequence>
<dbReference type="Proteomes" id="UP001163046">
    <property type="component" value="Unassembled WGS sequence"/>
</dbReference>
<evidence type="ECO:0000313" key="3">
    <source>
        <dbReference type="EMBL" id="KAJ7369338.1"/>
    </source>
</evidence>
<accession>A0A9W9YWI6</accession>
<keyword evidence="1" id="KW-0812">Transmembrane</keyword>
<feature type="domain" description="Phosphatidylserine Lipase ABHD16 N-terminal" evidence="2">
    <location>
        <begin position="31"/>
        <end position="88"/>
    </location>
</feature>
<evidence type="ECO:0000259" key="2">
    <source>
        <dbReference type="Pfam" id="PF22990"/>
    </source>
</evidence>
<dbReference type="EMBL" id="MU827058">
    <property type="protein sequence ID" value="KAJ7369338.1"/>
    <property type="molecule type" value="Genomic_DNA"/>
</dbReference>
<dbReference type="InterPro" id="IPR054518">
    <property type="entry name" value="ABHD16_N"/>
</dbReference>
<comment type="caution">
    <text evidence="3">The sequence shown here is derived from an EMBL/GenBank/DDBJ whole genome shotgun (WGS) entry which is preliminary data.</text>
</comment>
<feature type="transmembrane region" description="Helical" evidence="1">
    <location>
        <begin position="12"/>
        <end position="33"/>
    </location>
</feature>
<organism evidence="3 4">
    <name type="scientific">Desmophyllum pertusum</name>
    <dbReference type="NCBI Taxonomy" id="174260"/>
    <lineage>
        <taxon>Eukaryota</taxon>
        <taxon>Metazoa</taxon>
        <taxon>Cnidaria</taxon>
        <taxon>Anthozoa</taxon>
        <taxon>Hexacorallia</taxon>
        <taxon>Scleractinia</taxon>
        <taxon>Caryophylliina</taxon>
        <taxon>Caryophylliidae</taxon>
        <taxon>Desmophyllum</taxon>
    </lineage>
</organism>
<protein>
    <submittedName>
        <fullName evidence="3">Protein abhd16a</fullName>
    </submittedName>
</protein>